<dbReference type="InterPro" id="IPR014777">
    <property type="entry name" value="4pyrrole_Mease_sub1"/>
</dbReference>
<feature type="domain" description="Tetrapyrrole methylase" evidence="8">
    <location>
        <begin position="5"/>
        <end position="216"/>
    </location>
</feature>
<evidence type="ECO:0000256" key="4">
    <source>
        <dbReference type="ARBA" id="ARBA00022603"/>
    </source>
</evidence>
<dbReference type="GO" id="GO:0030788">
    <property type="term" value="F:precorrin-2 C20-methyltransferase activity"/>
    <property type="evidence" value="ECO:0007669"/>
    <property type="project" value="InterPro"/>
</dbReference>
<reference evidence="9 10" key="1">
    <citation type="submission" date="2016-08" db="EMBL/GenBank/DDBJ databases">
        <authorList>
            <person name="Seilhamer J.J."/>
        </authorList>
    </citation>
    <scope>NUCLEOTIDE SEQUENCE [LARGE SCALE GENOMIC DNA]</scope>
    <source>
        <strain evidence="9">Buetzberg</strain>
    </source>
</reference>
<sequence>MKSGKLIGIGVGPGDTELLTIKADKTLKSVPVVCAPRSSSSKPSLALSIVQPVLDEREEGYEVMEPLFPMIEDKNELEGYWDHAADEMAQRLNEGMDLAFITLGDPTVYSTFSYVSSRLKAMGFEVEIVPGVTSFTGCAAASGIQLADKDEIIVIVPKVDERLAQILPHGDTFVIMKTSRHSDELERIISEDNRDKKVMSVQNCSMEDEKVFEGFASDKKYLSTTIVKFSDKN</sequence>
<dbReference type="KEGG" id="mcub:MCBB_2283"/>
<dbReference type="Gene3D" id="3.30.950.10">
    <property type="entry name" value="Methyltransferase, Cobalt-precorrin-4 Transmethylase, Domain 2"/>
    <property type="match status" value="1"/>
</dbReference>
<accession>A0A1D3L5G1</accession>
<dbReference type="InterPro" id="IPR012382">
    <property type="entry name" value="CobI/CbiL"/>
</dbReference>
<gene>
    <name evidence="9" type="primary">cbiL</name>
    <name evidence="9" type="ORF">MCBB_2283</name>
</gene>
<dbReference type="GO" id="GO:0009236">
    <property type="term" value="P:cobalamin biosynthetic process"/>
    <property type="evidence" value="ECO:0007669"/>
    <property type="project" value="UniProtKB-UniRule"/>
</dbReference>
<dbReference type="EC" id="2.1.1.151" evidence="9"/>
<organism evidence="9 10">
    <name type="scientific">Methanobacterium congolense</name>
    <dbReference type="NCBI Taxonomy" id="118062"/>
    <lineage>
        <taxon>Archaea</taxon>
        <taxon>Methanobacteriati</taxon>
        <taxon>Methanobacteriota</taxon>
        <taxon>Methanomada group</taxon>
        <taxon>Methanobacteria</taxon>
        <taxon>Methanobacteriales</taxon>
        <taxon>Methanobacteriaceae</taxon>
        <taxon>Methanobacterium</taxon>
    </lineage>
</organism>
<evidence type="ECO:0000256" key="2">
    <source>
        <dbReference type="ARBA" id="ARBA00005879"/>
    </source>
</evidence>
<evidence type="ECO:0000313" key="9">
    <source>
        <dbReference type="EMBL" id="SCG86822.1"/>
    </source>
</evidence>
<dbReference type="PATRIC" id="fig|129848.4.peg.2335"/>
<dbReference type="CDD" id="cd11645">
    <property type="entry name" value="Precorrin_2_C20_MT"/>
    <property type="match status" value="1"/>
</dbReference>
<evidence type="ECO:0000256" key="5">
    <source>
        <dbReference type="ARBA" id="ARBA00022679"/>
    </source>
</evidence>
<dbReference type="NCBIfam" id="TIGR01467">
    <property type="entry name" value="cobI_cbiL"/>
    <property type="match status" value="1"/>
</dbReference>
<dbReference type="PIRSF" id="PIRSF036427">
    <property type="entry name" value="Precrrn-2_mtase"/>
    <property type="match status" value="1"/>
</dbReference>
<dbReference type="EMBL" id="LT607756">
    <property type="protein sequence ID" value="SCG86822.1"/>
    <property type="molecule type" value="Genomic_DNA"/>
</dbReference>
<dbReference type="GeneID" id="30413116"/>
<dbReference type="Gene3D" id="3.40.1010.10">
    <property type="entry name" value="Cobalt-precorrin-4 Transmethylase, Domain 1"/>
    <property type="match status" value="1"/>
</dbReference>
<dbReference type="AlphaFoldDB" id="A0A1D3L5G1"/>
<keyword evidence="6" id="KW-0949">S-adenosyl-L-methionine</keyword>
<evidence type="ECO:0000256" key="3">
    <source>
        <dbReference type="ARBA" id="ARBA00022573"/>
    </source>
</evidence>
<evidence type="ECO:0000313" key="10">
    <source>
        <dbReference type="Proteomes" id="UP000094707"/>
    </source>
</evidence>
<name>A0A1D3L5G1_9EURY</name>
<evidence type="ECO:0000256" key="7">
    <source>
        <dbReference type="PIRNR" id="PIRNR036427"/>
    </source>
</evidence>
<comment type="similarity">
    <text evidence="2 7">Belongs to the precorrin methyltransferase family.</text>
</comment>
<dbReference type="STRING" id="118062.MCBB_2283"/>
<comment type="pathway">
    <text evidence="1">Cofactor biosynthesis; adenosylcobalamin biosynthesis.</text>
</comment>
<evidence type="ECO:0000256" key="1">
    <source>
        <dbReference type="ARBA" id="ARBA00004953"/>
    </source>
</evidence>
<dbReference type="InterPro" id="IPR000878">
    <property type="entry name" value="4pyrrol_Mease"/>
</dbReference>
<dbReference type="GO" id="GO:0043781">
    <property type="term" value="F:cobalt-factor II C20-methyltransferase activity"/>
    <property type="evidence" value="ECO:0007669"/>
    <property type="project" value="UniProtKB-EC"/>
</dbReference>
<dbReference type="PANTHER" id="PTHR43467:SF2">
    <property type="entry name" value="COBALT-PRECORRIN-2 C(20)-METHYLTRANSFERASE"/>
    <property type="match status" value="1"/>
</dbReference>
<dbReference type="UniPathway" id="UPA00148"/>
<keyword evidence="5 9" id="KW-0808">Transferase</keyword>
<evidence type="ECO:0000259" key="8">
    <source>
        <dbReference type="Pfam" id="PF00590"/>
    </source>
</evidence>
<dbReference type="PANTHER" id="PTHR43467">
    <property type="entry name" value="COBALT-PRECORRIN-2 C(20)-METHYLTRANSFERASE"/>
    <property type="match status" value="1"/>
</dbReference>
<keyword evidence="10" id="KW-1185">Reference proteome</keyword>
<dbReference type="GO" id="GO:0032259">
    <property type="term" value="P:methylation"/>
    <property type="evidence" value="ECO:0007669"/>
    <property type="project" value="UniProtKB-KW"/>
</dbReference>
<dbReference type="Proteomes" id="UP000094707">
    <property type="component" value="Chromosome I"/>
</dbReference>
<dbReference type="OrthoDB" id="23546at2157"/>
<dbReference type="InterPro" id="IPR014776">
    <property type="entry name" value="4pyrrole_Mease_sub2"/>
</dbReference>
<keyword evidence="3" id="KW-0169">Cobalamin biosynthesis</keyword>
<dbReference type="SUPFAM" id="SSF53790">
    <property type="entry name" value="Tetrapyrrole methylase"/>
    <property type="match status" value="1"/>
</dbReference>
<dbReference type="RefSeq" id="WP_071907848.1">
    <property type="nucleotide sequence ID" value="NZ_LT607756.1"/>
</dbReference>
<dbReference type="InterPro" id="IPR006364">
    <property type="entry name" value="CobI/CbiL/CobIJ_dom"/>
</dbReference>
<proteinExistence type="inferred from homology"/>
<evidence type="ECO:0000256" key="6">
    <source>
        <dbReference type="ARBA" id="ARBA00022691"/>
    </source>
</evidence>
<keyword evidence="4 9" id="KW-0489">Methyltransferase</keyword>
<dbReference type="Pfam" id="PF00590">
    <property type="entry name" value="TP_methylase"/>
    <property type="match status" value="1"/>
</dbReference>
<protein>
    <submittedName>
        <fullName evidence="9">Putative cobalt-precorrin-2 C(20)-methyltransferase</fullName>
        <ecNumber evidence="9">2.1.1.151</ecNumber>
    </submittedName>
</protein>
<dbReference type="InterPro" id="IPR035996">
    <property type="entry name" value="4pyrrol_Methylase_sf"/>
</dbReference>